<dbReference type="OrthoDB" id="9765610at2"/>
<reference evidence="15 16" key="1">
    <citation type="submission" date="2018-11" db="EMBL/GenBank/DDBJ databases">
        <authorList>
            <person name="Li F."/>
        </authorList>
    </citation>
    <scope>NUCLEOTIDE SEQUENCE [LARGE SCALE GENOMIC DNA]</scope>
    <source>
        <strain evidence="15 16">KIS18-7</strain>
    </source>
</reference>
<dbReference type="GO" id="GO:0016702">
    <property type="term" value="F:oxidoreductase activity, acting on single donors with incorporation of molecular oxygen, incorporation of two atoms of oxygen"/>
    <property type="evidence" value="ECO:0007669"/>
    <property type="project" value="TreeGrafter"/>
</dbReference>
<keyword evidence="2" id="KW-0444">Lipid biosynthesis</keyword>
<accession>A0A3N0DXU7</accession>
<dbReference type="SUPFAM" id="SSF48113">
    <property type="entry name" value="Heme-dependent peroxidases"/>
    <property type="match status" value="1"/>
</dbReference>
<evidence type="ECO:0000256" key="3">
    <source>
        <dbReference type="ARBA" id="ARBA00022559"/>
    </source>
</evidence>
<proteinExistence type="predicted"/>
<keyword evidence="3 15" id="KW-0575">Peroxidase</keyword>
<evidence type="ECO:0000256" key="12">
    <source>
        <dbReference type="ARBA" id="ARBA00023098"/>
    </source>
</evidence>
<dbReference type="InterPro" id="IPR019791">
    <property type="entry name" value="Haem_peroxidase_animal"/>
</dbReference>
<keyword evidence="4" id="KW-0349">Heme</keyword>
<evidence type="ECO:0000256" key="4">
    <source>
        <dbReference type="ARBA" id="ARBA00022617"/>
    </source>
</evidence>
<sequence>MWRTVNKAGVPWHKLPGPAGALNLAALREDLRHDNLHDTRDDAEEKELDNLPPYRTYDGTMQDPYDAKMGSAGTRFGRNFPLDQTAAEEPPRLLNPSPREVSRKLFWRDEFAPATGLNVLAAAWIQFQNHGWFGHGTNDPDRLLEIELAEDDDWSEDSMVVERTIGDRTRDPEDGRPATYLNKVTHWWDGSAIYGSSEDQNRVMRSGEDGKMTLIDGKLPLEEDPVLRGIDRTGFNDNYWVGLALLHTLFVKEHNAICDMLKKSYPSWDDEKLFLTARLINAALMAKIHTVEWTPGILNTPVLQTGMHANWYGALPAWMKATRGLTKLLDLEAGAGIIGSELKHHGASFAITEEFISVYRLHPLIPDDYPIHDHRTGKLIENVEFNDLMGNDTRAAVDKFGWSDLMYHFGTENPGAITLHNHPRALMDHTRVTGQHLDLGAVDVLRDRERGVRRYNDFREQLRMPRIKSFDKLTDNPQWNAEIEALYDSVDDVDLQVGLLGEKPPEGFGFSDTAFRIFILMASRRLKSDRFFTRDYTPEIYTAQGIEWIDRNNMGDVIVRHFPELAGALEGSQNAFAPWRKAGA</sequence>
<dbReference type="PANTHER" id="PTHR11903">
    <property type="entry name" value="PROSTAGLANDIN G/H SYNTHASE"/>
    <property type="match status" value="1"/>
</dbReference>
<evidence type="ECO:0000256" key="9">
    <source>
        <dbReference type="ARBA" id="ARBA00022964"/>
    </source>
</evidence>
<dbReference type="GO" id="GO:0031408">
    <property type="term" value="P:oxylipin biosynthetic process"/>
    <property type="evidence" value="ECO:0007669"/>
    <property type="project" value="UniProtKB-KW"/>
</dbReference>
<dbReference type="PANTHER" id="PTHR11903:SF11">
    <property type="entry name" value="ALPHA-DIOXYGENASE 1"/>
    <property type="match status" value="1"/>
</dbReference>
<evidence type="ECO:0000256" key="7">
    <source>
        <dbReference type="ARBA" id="ARBA00022821"/>
    </source>
</evidence>
<dbReference type="Gene3D" id="1.10.640.10">
    <property type="entry name" value="Haem peroxidase domain superfamily, animal type"/>
    <property type="match status" value="1"/>
</dbReference>
<evidence type="ECO:0000256" key="2">
    <source>
        <dbReference type="ARBA" id="ARBA00022516"/>
    </source>
</evidence>
<keyword evidence="16" id="KW-1185">Reference proteome</keyword>
<evidence type="ECO:0000313" key="15">
    <source>
        <dbReference type="EMBL" id="RNL80326.1"/>
    </source>
</evidence>
<evidence type="ECO:0000256" key="14">
    <source>
        <dbReference type="SAM" id="MobiDB-lite"/>
    </source>
</evidence>
<evidence type="ECO:0000256" key="1">
    <source>
        <dbReference type="ARBA" id="ARBA00001913"/>
    </source>
</evidence>
<name>A0A3N0DXU7_9ACTN</name>
<organism evidence="15 16">
    <name type="scientific">Nocardioides marmorisolisilvae</name>
    <dbReference type="NCBI Taxonomy" id="1542737"/>
    <lineage>
        <taxon>Bacteria</taxon>
        <taxon>Bacillati</taxon>
        <taxon>Actinomycetota</taxon>
        <taxon>Actinomycetes</taxon>
        <taxon>Propionibacteriales</taxon>
        <taxon>Nocardioidaceae</taxon>
        <taxon>Nocardioides</taxon>
    </lineage>
</organism>
<dbReference type="Proteomes" id="UP000277094">
    <property type="component" value="Unassembled WGS sequence"/>
</dbReference>
<dbReference type="GO" id="GO:0004601">
    <property type="term" value="F:peroxidase activity"/>
    <property type="evidence" value="ECO:0007669"/>
    <property type="project" value="UniProtKB-KW"/>
</dbReference>
<keyword evidence="5" id="KW-0479">Metal-binding</keyword>
<evidence type="ECO:0000256" key="6">
    <source>
        <dbReference type="ARBA" id="ARBA00022767"/>
    </source>
</evidence>
<dbReference type="AlphaFoldDB" id="A0A3N0DXU7"/>
<evidence type="ECO:0000256" key="10">
    <source>
        <dbReference type="ARBA" id="ARBA00023002"/>
    </source>
</evidence>
<dbReference type="GO" id="GO:0020037">
    <property type="term" value="F:heme binding"/>
    <property type="evidence" value="ECO:0007669"/>
    <property type="project" value="InterPro"/>
</dbReference>
<dbReference type="InterPro" id="IPR037120">
    <property type="entry name" value="Haem_peroxidase_sf_animal"/>
</dbReference>
<evidence type="ECO:0000256" key="13">
    <source>
        <dbReference type="ARBA" id="ARBA00023160"/>
    </source>
</evidence>
<gene>
    <name evidence="15" type="ORF">EFL95_06195</name>
</gene>
<dbReference type="PRINTS" id="PR00457">
    <property type="entry name" value="ANPEROXIDASE"/>
</dbReference>
<comment type="cofactor">
    <cofactor evidence="1">
        <name>Ca(2+)</name>
        <dbReference type="ChEBI" id="CHEBI:29108"/>
    </cofactor>
</comment>
<dbReference type="PROSITE" id="PS50292">
    <property type="entry name" value="PEROXIDASE_3"/>
    <property type="match status" value="1"/>
</dbReference>
<evidence type="ECO:0000256" key="8">
    <source>
        <dbReference type="ARBA" id="ARBA00022832"/>
    </source>
</evidence>
<keyword evidence="8" id="KW-0276">Fatty acid metabolism</keyword>
<dbReference type="GO" id="GO:0006979">
    <property type="term" value="P:response to oxidative stress"/>
    <property type="evidence" value="ECO:0007669"/>
    <property type="project" value="InterPro"/>
</dbReference>
<keyword evidence="7" id="KW-0611">Plant defense</keyword>
<comment type="caution">
    <text evidence="15">The sequence shown here is derived from an EMBL/GenBank/DDBJ whole genome shotgun (WGS) entry which is preliminary data.</text>
</comment>
<dbReference type="Pfam" id="PF03098">
    <property type="entry name" value="An_peroxidase"/>
    <property type="match status" value="1"/>
</dbReference>
<keyword evidence="6" id="KW-0925">Oxylipin biosynthesis</keyword>
<dbReference type="GO" id="GO:0006952">
    <property type="term" value="P:defense response"/>
    <property type="evidence" value="ECO:0007669"/>
    <property type="project" value="UniProtKB-KW"/>
</dbReference>
<keyword evidence="12" id="KW-0443">Lipid metabolism</keyword>
<dbReference type="InterPro" id="IPR034815">
    <property type="entry name" value="A_dioxygenase"/>
</dbReference>
<dbReference type="CDD" id="cd09818">
    <property type="entry name" value="PIOX_like"/>
    <property type="match status" value="1"/>
</dbReference>
<dbReference type="InterPro" id="IPR010255">
    <property type="entry name" value="Haem_peroxidase_sf"/>
</dbReference>
<evidence type="ECO:0000256" key="11">
    <source>
        <dbReference type="ARBA" id="ARBA00023004"/>
    </source>
</evidence>
<keyword evidence="9" id="KW-0223">Dioxygenase</keyword>
<keyword evidence="10" id="KW-0560">Oxidoreductase</keyword>
<keyword evidence="11" id="KW-0408">Iron</keyword>
<dbReference type="EMBL" id="RJSG01000002">
    <property type="protein sequence ID" value="RNL80326.1"/>
    <property type="molecule type" value="Genomic_DNA"/>
</dbReference>
<protein>
    <submittedName>
        <fullName evidence="15">Peroxidase</fullName>
    </submittedName>
</protein>
<dbReference type="GO" id="GO:0046872">
    <property type="term" value="F:metal ion binding"/>
    <property type="evidence" value="ECO:0007669"/>
    <property type="project" value="UniProtKB-KW"/>
</dbReference>
<dbReference type="InterPro" id="IPR050783">
    <property type="entry name" value="Oxylipin_biosynth_metab"/>
</dbReference>
<feature type="region of interest" description="Disordered" evidence="14">
    <location>
        <begin position="37"/>
        <end position="64"/>
    </location>
</feature>
<dbReference type="GO" id="GO:0006633">
    <property type="term" value="P:fatty acid biosynthetic process"/>
    <property type="evidence" value="ECO:0007669"/>
    <property type="project" value="UniProtKB-KW"/>
</dbReference>
<keyword evidence="13" id="KW-0275">Fatty acid biosynthesis</keyword>
<evidence type="ECO:0000256" key="5">
    <source>
        <dbReference type="ARBA" id="ARBA00022723"/>
    </source>
</evidence>
<evidence type="ECO:0000313" key="16">
    <source>
        <dbReference type="Proteomes" id="UP000277094"/>
    </source>
</evidence>